<dbReference type="PANTHER" id="PTHR11260">
    <property type="entry name" value="GLUTATHIONE S-TRANSFERASE, GST, SUPERFAMILY, GST DOMAIN CONTAINING"/>
    <property type="match status" value="1"/>
</dbReference>
<evidence type="ECO:0000256" key="5">
    <source>
        <dbReference type="RuleBase" id="RU369102"/>
    </source>
</evidence>
<feature type="domain" description="GST N-terminal" evidence="6">
    <location>
        <begin position="5"/>
        <end position="84"/>
    </location>
</feature>
<dbReference type="CDD" id="cd03058">
    <property type="entry name" value="GST_N_Tau"/>
    <property type="match status" value="1"/>
</dbReference>
<dbReference type="InterPro" id="IPR036249">
    <property type="entry name" value="Thioredoxin-like_sf"/>
</dbReference>
<reference evidence="9" key="1">
    <citation type="journal article" date="2018" name="Gigascience">
        <title>Genome assembly of the Pink Ipe (Handroanthus impetiginosus, Bignoniaceae), a highly valued, ecologically keystone Neotropical timber forest tree.</title>
        <authorList>
            <person name="Silva-Junior O.B."/>
            <person name="Grattapaglia D."/>
            <person name="Novaes E."/>
            <person name="Collevatti R.G."/>
        </authorList>
    </citation>
    <scope>NUCLEOTIDE SEQUENCE [LARGE SCALE GENOMIC DNA]</scope>
    <source>
        <strain evidence="9">cv. UFG-1</strain>
    </source>
</reference>
<evidence type="ECO:0000259" key="7">
    <source>
        <dbReference type="PROSITE" id="PS50405"/>
    </source>
</evidence>
<dbReference type="InterPro" id="IPR004045">
    <property type="entry name" value="Glutathione_S-Trfase_N"/>
</dbReference>
<dbReference type="SFLD" id="SFLDG00358">
    <property type="entry name" value="Main_(cytGST)"/>
    <property type="match status" value="1"/>
</dbReference>
<dbReference type="FunFam" id="3.40.30.10:FF:000197">
    <property type="entry name" value="Glutathione S-transferase U10"/>
    <property type="match status" value="1"/>
</dbReference>
<dbReference type="SUPFAM" id="SSF47616">
    <property type="entry name" value="GST C-terminal domain-like"/>
    <property type="match status" value="1"/>
</dbReference>
<comment type="similarity">
    <text evidence="3">Belongs to the GST superfamily. Tau family.</text>
</comment>
<dbReference type="InterPro" id="IPR045073">
    <property type="entry name" value="Omega/Tau-like"/>
</dbReference>
<dbReference type="InterPro" id="IPR010987">
    <property type="entry name" value="Glutathione-S-Trfase_C-like"/>
</dbReference>
<protein>
    <recommendedName>
        <fullName evidence="5">Glutathione S-transferase</fullName>
        <ecNumber evidence="5">2.5.1.18</ecNumber>
    </recommendedName>
</protein>
<evidence type="ECO:0000313" key="9">
    <source>
        <dbReference type="Proteomes" id="UP000231279"/>
    </source>
</evidence>
<dbReference type="InterPro" id="IPR036282">
    <property type="entry name" value="Glutathione-S-Trfase_C_sf"/>
</dbReference>
<proteinExistence type="inferred from homology"/>
<comment type="function">
    <text evidence="5">Is involved in the conjugation of reduced glutathione to a wide number of exogenous and endogenous hydrophobic electrophiles.</text>
</comment>
<keyword evidence="9" id="KW-1185">Reference proteome</keyword>
<gene>
    <name evidence="8" type="ORF">CDL12_20566</name>
</gene>
<dbReference type="SFLD" id="SFLDG01152">
    <property type="entry name" value="Main.3:_Omega-_and_Tau-like"/>
    <property type="match status" value="1"/>
</dbReference>
<dbReference type="PANTHER" id="PTHR11260:SF558">
    <property type="entry name" value="GLUTATHIONE S-TRANSFERASE"/>
    <property type="match status" value="1"/>
</dbReference>
<dbReference type="Gene3D" id="3.40.30.10">
    <property type="entry name" value="Glutaredoxin"/>
    <property type="match status" value="1"/>
</dbReference>
<dbReference type="InterPro" id="IPR045074">
    <property type="entry name" value="GST_C_Tau"/>
</dbReference>
<dbReference type="CDD" id="cd03185">
    <property type="entry name" value="GST_C_Tau"/>
    <property type="match status" value="1"/>
</dbReference>
<organism evidence="8 9">
    <name type="scientific">Handroanthus impetiginosus</name>
    <dbReference type="NCBI Taxonomy" id="429701"/>
    <lineage>
        <taxon>Eukaryota</taxon>
        <taxon>Viridiplantae</taxon>
        <taxon>Streptophyta</taxon>
        <taxon>Embryophyta</taxon>
        <taxon>Tracheophyta</taxon>
        <taxon>Spermatophyta</taxon>
        <taxon>Magnoliopsida</taxon>
        <taxon>eudicotyledons</taxon>
        <taxon>Gunneridae</taxon>
        <taxon>Pentapetalae</taxon>
        <taxon>asterids</taxon>
        <taxon>lamiids</taxon>
        <taxon>Lamiales</taxon>
        <taxon>Bignoniaceae</taxon>
        <taxon>Crescentiina</taxon>
        <taxon>Tabebuia alliance</taxon>
        <taxon>Handroanthus</taxon>
    </lineage>
</organism>
<comment type="catalytic activity">
    <reaction evidence="4 5">
        <text>RX + glutathione = an S-substituted glutathione + a halide anion + H(+)</text>
        <dbReference type="Rhea" id="RHEA:16437"/>
        <dbReference type="ChEBI" id="CHEBI:15378"/>
        <dbReference type="ChEBI" id="CHEBI:16042"/>
        <dbReference type="ChEBI" id="CHEBI:17792"/>
        <dbReference type="ChEBI" id="CHEBI:57925"/>
        <dbReference type="ChEBI" id="CHEBI:90779"/>
        <dbReference type="EC" id="2.5.1.18"/>
    </reaction>
</comment>
<dbReference type="OrthoDB" id="4951845at2759"/>
<comment type="caution">
    <text evidence="8">The sequence shown here is derived from an EMBL/GenBank/DDBJ whole genome shotgun (WGS) entry which is preliminary data.</text>
</comment>
<dbReference type="Pfam" id="PF02798">
    <property type="entry name" value="GST_N"/>
    <property type="match status" value="1"/>
</dbReference>
<dbReference type="EMBL" id="NKXS01004294">
    <property type="protein sequence ID" value="PIN06878.1"/>
    <property type="molecule type" value="Genomic_DNA"/>
</dbReference>
<dbReference type="SUPFAM" id="SSF52833">
    <property type="entry name" value="Thioredoxin-like"/>
    <property type="match status" value="1"/>
</dbReference>
<dbReference type="Gene3D" id="1.20.1050.10">
    <property type="match status" value="1"/>
</dbReference>
<dbReference type="InterPro" id="IPR040079">
    <property type="entry name" value="Glutathione_S-Trfase"/>
</dbReference>
<dbReference type="AlphaFoldDB" id="A0A2G9GNP6"/>
<evidence type="ECO:0000256" key="4">
    <source>
        <dbReference type="ARBA" id="ARBA00047960"/>
    </source>
</evidence>
<dbReference type="STRING" id="429701.A0A2G9GNP6"/>
<name>A0A2G9GNP6_9LAMI</name>
<keyword evidence="1" id="KW-0216">Detoxification</keyword>
<accession>A0A2G9GNP6</accession>
<evidence type="ECO:0000259" key="6">
    <source>
        <dbReference type="PROSITE" id="PS50404"/>
    </source>
</evidence>
<dbReference type="PROSITE" id="PS50405">
    <property type="entry name" value="GST_CTER"/>
    <property type="match status" value="1"/>
</dbReference>
<dbReference type="Proteomes" id="UP000231279">
    <property type="component" value="Unassembled WGS sequence"/>
</dbReference>
<sequence length="231" mass="26876">MAEENRVILHGKWSSTYVKRVELALKIKGIPFEYVEEDLFNKSPSLIKYNPVHKKVPILVHDGKPIVESLVILEYIDETWKNEPRLLPEDPYQRATVRFWATYIQQFLDTSIKIYIAQDKEAQDKACQDTFEKLHVLEEGMNNFILENPRLINGEKMDILDIMIIATLGAFRAQEEVLGIKILDPKKHPLIFEWVTNLMKVDVVKEITASHEELVLALQTFRQNAAKFQTK</sequence>
<dbReference type="FunFam" id="1.20.1050.10:FF:000016">
    <property type="entry name" value="Glutathione S-transferase U9"/>
    <property type="match status" value="1"/>
</dbReference>
<dbReference type="GO" id="GO:0004364">
    <property type="term" value="F:glutathione transferase activity"/>
    <property type="evidence" value="ECO:0007669"/>
    <property type="project" value="UniProtKB-UniRule"/>
</dbReference>
<dbReference type="GO" id="GO:0005829">
    <property type="term" value="C:cytosol"/>
    <property type="evidence" value="ECO:0007669"/>
    <property type="project" value="UniProtKB-SubCell"/>
</dbReference>
<dbReference type="PROSITE" id="PS50404">
    <property type="entry name" value="GST_NTER"/>
    <property type="match status" value="1"/>
</dbReference>
<evidence type="ECO:0000313" key="8">
    <source>
        <dbReference type="EMBL" id="PIN06878.1"/>
    </source>
</evidence>
<comment type="subcellular location">
    <subcellularLocation>
        <location evidence="5">Cytoplasm</location>
        <location evidence="5">Cytosol</location>
    </subcellularLocation>
</comment>
<dbReference type="EC" id="2.5.1.18" evidence="5"/>
<evidence type="ECO:0000256" key="2">
    <source>
        <dbReference type="ARBA" id="ARBA00022679"/>
    </source>
</evidence>
<keyword evidence="2 5" id="KW-0808">Transferase</keyword>
<dbReference type="GO" id="GO:0009407">
    <property type="term" value="P:toxin catabolic process"/>
    <property type="evidence" value="ECO:0007669"/>
    <property type="project" value="UniProtKB-ARBA"/>
</dbReference>
<dbReference type="GO" id="GO:0006749">
    <property type="term" value="P:glutathione metabolic process"/>
    <property type="evidence" value="ECO:0007669"/>
    <property type="project" value="InterPro"/>
</dbReference>
<dbReference type="SFLD" id="SFLDS00019">
    <property type="entry name" value="Glutathione_Transferase_(cytos"/>
    <property type="match status" value="1"/>
</dbReference>
<evidence type="ECO:0000256" key="3">
    <source>
        <dbReference type="ARBA" id="ARBA00025743"/>
    </source>
</evidence>
<feature type="domain" description="GST C-terminal" evidence="7">
    <location>
        <begin position="90"/>
        <end position="228"/>
    </location>
</feature>
<evidence type="ECO:0000256" key="1">
    <source>
        <dbReference type="ARBA" id="ARBA00022575"/>
    </source>
</evidence>
<keyword evidence="5" id="KW-0963">Cytoplasm</keyword>